<dbReference type="RefSeq" id="WP_273939565.1">
    <property type="nucleotide sequence ID" value="NZ_CP097263.1"/>
</dbReference>
<dbReference type="InterPro" id="IPR043519">
    <property type="entry name" value="NT_sf"/>
</dbReference>
<accession>A0ABV6MLA3</accession>
<sequence length="110" mass="11515">MGVAEFGTRLAGLGWVTDLLVAGSMATGDHVPGVSDIDLVALVDGPVTAAREAELASIHDSTDPALKLGCVYVPEHLVDDLAAKHPTWTNGVFLYRILSGVNRAELVLHG</sequence>
<gene>
    <name evidence="2" type="ORF">ACFFH7_04555</name>
</gene>
<evidence type="ECO:0000313" key="2">
    <source>
        <dbReference type="EMBL" id="MFC0540735.1"/>
    </source>
</evidence>
<dbReference type="EMBL" id="JBHLUD010000001">
    <property type="protein sequence ID" value="MFC0540735.1"/>
    <property type="molecule type" value="Genomic_DNA"/>
</dbReference>
<dbReference type="InterPro" id="IPR002934">
    <property type="entry name" value="Polymerase_NTP_transf_dom"/>
</dbReference>
<proteinExistence type="predicted"/>
<dbReference type="Pfam" id="PF01909">
    <property type="entry name" value="NTP_transf_2"/>
    <property type="match status" value="1"/>
</dbReference>
<evidence type="ECO:0000259" key="1">
    <source>
        <dbReference type="Pfam" id="PF01909"/>
    </source>
</evidence>
<dbReference type="SUPFAM" id="SSF81301">
    <property type="entry name" value="Nucleotidyltransferase"/>
    <property type="match status" value="1"/>
</dbReference>
<reference evidence="2 3" key="1">
    <citation type="submission" date="2024-09" db="EMBL/GenBank/DDBJ databases">
        <authorList>
            <person name="Sun Q."/>
            <person name="Mori K."/>
        </authorList>
    </citation>
    <scope>NUCLEOTIDE SEQUENCE [LARGE SCALE GENOMIC DNA]</scope>
    <source>
        <strain evidence="2 3">TBRC 1432</strain>
    </source>
</reference>
<evidence type="ECO:0000313" key="3">
    <source>
        <dbReference type="Proteomes" id="UP001589810"/>
    </source>
</evidence>
<keyword evidence="3" id="KW-1185">Reference proteome</keyword>
<dbReference type="Proteomes" id="UP001589810">
    <property type="component" value="Unassembled WGS sequence"/>
</dbReference>
<name>A0ABV6MLA3_9PSEU</name>
<feature type="domain" description="Polymerase nucleotidyl transferase" evidence="1">
    <location>
        <begin position="16"/>
        <end position="57"/>
    </location>
</feature>
<protein>
    <submittedName>
        <fullName evidence="2">Nucleotidyltransferase domain-containing protein</fullName>
    </submittedName>
</protein>
<comment type="caution">
    <text evidence="2">The sequence shown here is derived from an EMBL/GenBank/DDBJ whole genome shotgun (WGS) entry which is preliminary data.</text>
</comment>
<organism evidence="2 3">
    <name type="scientific">Kutzneria chonburiensis</name>
    <dbReference type="NCBI Taxonomy" id="1483604"/>
    <lineage>
        <taxon>Bacteria</taxon>
        <taxon>Bacillati</taxon>
        <taxon>Actinomycetota</taxon>
        <taxon>Actinomycetes</taxon>
        <taxon>Pseudonocardiales</taxon>
        <taxon>Pseudonocardiaceae</taxon>
        <taxon>Kutzneria</taxon>
    </lineage>
</organism>